<dbReference type="InterPro" id="IPR000305">
    <property type="entry name" value="GIY-YIG_endonuc"/>
</dbReference>
<protein>
    <recommendedName>
        <fullName evidence="1">GIY-YIG domain-containing protein</fullName>
    </recommendedName>
</protein>
<dbReference type="SUPFAM" id="SSF82771">
    <property type="entry name" value="GIY-YIG endonuclease"/>
    <property type="match status" value="1"/>
</dbReference>
<feature type="domain" description="GIY-YIG" evidence="1">
    <location>
        <begin position="18"/>
        <end position="107"/>
    </location>
</feature>
<evidence type="ECO:0000313" key="3">
    <source>
        <dbReference type="Proteomes" id="UP000614200"/>
    </source>
</evidence>
<comment type="caution">
    <text evidence="2">The sequence shown here is derived from an EMBL/GenBank/DDBJ whole genome shotgun (WGS) entry which is preliminary data.</text>
</comment>
<dbReference type="CDD" id="cd10440">
    <property type="entry name" value="GIY-YIG_COG3680"/>
    <property type="match status" value="1"/>
</dbReference>
<dbReference type="Pfam" id="PF22945">
    <property type="entry name" value="LEM-3_GIY-YIG"/>
    <property type="match status" value="1"/>
</dbReference>
<reference evidence="2 3" key="1">
    <citation type="submission" date="2020-11" db="EMBL/GenBank/DDBJ databases">
        <title>Fusibacter basophilias sp. nov.</title>
        <authorList>
            <person name="Qiu D."/>
        </authorList>
    </citation>
    <scope>NUCLEOTIDE SEQUENCE [LARGE SCALE GENOMIC DNA]</scope>
    <source>
        <strain evidence="2 3">Q10-2</strain>
    </source>
</reference>
<evidence type="ECO:0000313" key="2">
    <source>
        <dbReference type="EMBL" id="MBF4696026.1"/>
    </source>
</evidence>
<accession>A0ABR9ZZZ7</accession>
<dbReference type="PROSITE" id="PS50164">
    <property type="entry name" value="GIY_YIG"/>
    <property type="match status" value="1"/>
</dbReference>
<proteinExistence type="predicted"/>
<organism evidence="2 3">
    <name type="scientific">Fusibacter ferrireducens</name>
    <dbReference type="NCBI Taxonomy" id="2785058"/>
    <lineage>
        <taxon>Bacteria</taxon>
        <taxon>Bacillati</taxon>
        <taxon>Bacillota</taxon>
        <taxon>Clostridia</taxon>
        <taxon>Eubacteriales</taxon>
        <taxon>Eubacteriales Family XII. Incertae Sedis</taxon>
        <taxon>Fusibacter</taxon>
    </lineage>
</organism>
<gene>
    <name evidence="2" type="ORF">ISU02_23245</name>
</gene>
<keyword evidence="3" id="KW-1185">Reference proteome</keyword>
<dbReference type="InterPro" id="IPR035901">
    <property type="entry name" value="GIY-YIG_endonuc_sf"/>
</dbReference>
<dbReference type="Proteomes" id="UP000614200">
    <property type="component" value="Unassembled WGS sequence"/>
</dbReference>
<dbReference type="RefSeq" id="WP_194704261.1">
    <property type="nucleotide sequence ID" value="NZ_JADKNH010000028.1"/>
</dbReference>
<evidence type="ECO:0000259" key="1">
    <source>
        <dbReference type="PROSITE" id="PS50164"/>
    </source>
</evidence>
<sequence length="247" mass="28270">MSNVLNEQKFTTEVIDKMKFYVYRLIDPRNGETFYVGKGKGNRVFNHVKCLETEKLDKLNDKLQTIFDIHNSGLQVIHVIHRHGMTEDQALEVEAALIDAYPGVTNIASGYGSNEFGPMNVLEIINKYSAVEAEFSHKVIMITVNKSASERSIYHATRCAWKLNKNKAQQADFVLAVKQGMIVEVFRPVQWLVASVDHFNELSFDSEDRYGFYGDVAESQVRGMYVNKRIPEKYRIRGAANPIKYSY</sequence>
<name>A0ABR9ZZZ7_9FIRM</name>
<dbReference type="EMBL" id="JADKNH010000028">
    <property type="protein sequence ID" value="MBF4696026.1"/>
    <property type="molecule type" value="Genomic_DNA"/>
</dbReference>